<protein>
    <submittedName>
        <fullName evidence="2">Uncharacterized protein</fullName>
    </submittedName>
</protein>
<sequence>METVGWTDGDDDGGDRPAERRRHLQRDDVREVMRPADYLNDPRWNREPNMDGYQDRLQSDDGAHPAQGGSFGICEDCERHVRIPNGDTSSCPRCRQNEGRLRVLAVTQQQLVLCSSGGPQVWKVSSPSQCYTAEHKRVVGGYLRECESLRLRPGRWLSHRCGRCGQRRVGGVESGVCPWCDSRSAAVVGGGGEGGEGGNDREGETGGICLEEGGVVCTYTVINNIILNQSGSRERQRE</sequence>
<dbReference type="AlphaFoldDB" id="A0A0G4HJ19"/>
<organism evidence="2">
    <name type="scientific">Chromera velia CCMP2878</name>
    <dbReference type="NCBI Taxonomy" id="1169474"/>
    <lineage>
        <taxon>Eukaryota</taxon>
        <taxon>Sar</taxon>
        <taxon>Alveolata</taxon>
        <taxon>Colpodellida</taxon>
        <taxon>Chromeraceae</taxon>
        <taxon>Chromera</taxon>
    </lineage>
</organism>
<feature type="compositionally biased region" description="Basic and acidic residues" evidence="1">
    <location>
        <begin position="25"/>
        <end position="34"/>
    </location>
</feature>
<gene>
    <name evidence="2" type="ORF">Cvel_27999</name>
</gene>
<reference evidence="2" key="1">
    <citation type="submission" date="2014-11" db="EMBL/GenBank/DDBJ databases">
        <authorList>
            <person name="Otto D Thomas"/>
            <person name="Naeem Raeece"/>
        </authorList>
    </citation>
    <scope>NUCLEOTIDE SEQUENCE</scope>
</reference>
<dbReference type="VEuPathDB" id="CryptoDB:Cvel_27999"/>
<name>A0A0G4HJ19_9ALVE</name>
<feature type="region of interest" description="Disordered" evidence="1">
    <location>
        <begin position="1"/>
        <end position="66"/>
    </location>
</feature>
<feature type="compositionally biased region" description="Basic and acidic residues" evidence="1">
    <location>
        <begin position="43"/>
        <end position="63"/>
    </location>
</feature>
<proteinExistence type="predicted"/>
<dbReference type="EMBL" id="CDMZ01002826">
    <property type="protein sequence ID" value="CEM44029.1"/>
    <property type="molecule type" value="Genomic_DNA"/>
</dbReference>
<accession>A0A0G4HJ19</accession>
<evidence type="ECO:0000313" key="2">
    <source>
        <dbReference type="EMBL" id="CEM44029.1"/>
    </source>
</evidence>
<evidence type="ECO:0000256" key="1">
    <source>
        <dbReference type="SAM" id="MobiDB-lite"/>
    </source>
</evidence>